<feature type="non-terminal residue" evidence="2">
    <location>
        <position position="71"/>
    </location>
</feature>
<gene>
    <name evidence="2" type="ORF">KI387_039685</name>
</gene>
<evidence type="ECO:0000256" key="1">
    <source>
        <dbReference type="SAM" id="MobiDB-lite"/>
    </source>
</evidence>
<feature type="compositionally biased region" description="Polar residues" evidence="1">
    <location>
        <begin position="8"/>
        <end position="20"/>
    </location>
</feature>
<evidence type="ECO:0000313" key="2">
    <source>
        <dbReference type="EMBL" id="KAH9296097.1"/>
    </source>
</evidence>
<reference evidence="2 3" key="1">
    <citation type="journal article" date="2021" name="Nat. Plants">
        <title>The Taxus genome provides insights into paclitaxel biosynthesis.</title>
        <authorList>
            <person name="Xiong X."/>
            <person name="Gou J."/>
            <person name="Liao Q."/>
            <person name="Li Y."/>
            <person name="Zhou Q."/>
            <person name="Bi G."/>
            <person name="Li C."/>
            <person name="Du R."/>
            <person name="Wang X."/>
            <person name="Sun T."/>
            <person name="Guo L."/>
            <person name="Liang H."/>
            <person name="Lu P."/>
            <person name="Wu Y."/>
            <person name="Zhang Z."/>
            <person name="Ro D.K."/>
            <person name="Shang Y."/>
            <person name="Huang S."/>
            <person name="Yan J."/>
        </authorList>
    </citation>
    <scope>NUCLEOTIDE SEQUENCE [LARGE SCALE GENOMIC DNA]</scope>
    <source>
        <strain evidence="2">Ta-2019</strain>
    </source>
</reference>
<dbReference type="EMBL" id="JAHRHJ020000011">
    <property type="protein sequence ID" value="KAH9296097.1"/>
    <property type="molecule type" value="Genomic_DNA"/>
</dbReference>
<sequence length="71" mass="7739">MGHLQASCPINKNQKYTKNNGSTSSSGWGSVNPDLVSTSNFKDVLNNLDPVNKVATEKEDTEMGTLENHMI</sequence>
<feature type="compositionally biased region" description="Low complexity" evidence="1">
    <location>
        <begin position="21"/>
        <end position="30"/>
    </location>
</feature>
<protein>
    <submittedName>
        <fullName evidence="2">Uncharacterized protein</fullName>
    </submittedName>
</protein>
<evidence type="ECO:0000313" key="3">
    <source>
        <dbReference type="Proteomes" id="UP000824469"/>
    </source>
</evidence>
<dbReference type="Proteomes" id="UP000824469">
    <property type="component" value="Unassembled WGS sequence"/>
</dbReference>
<accession>A0AA38FBY8</accession>
<name>A0AA38FBY8_TAXCH</name>
<feature type="region of interest" description="Disordered" evidence="1">
    <location>
        <begin position="1"/>
        <end position="33"/>
    </location>
</feature>
<dbReference type="AlphaFoldDB" id="A0AA38FBY8"/>
<proteinExistence type="predicted"/>
<keyword evidence="3" id="KW-1185">Reference proteome</keyword>
<comment type="caution">
    <text evidence="2">The sequence shown here is derived from an EMBL/GenBank/DDBJ whole genome shotgun (WGS) entry which is preliminary data.</text>
</comment>
<organism evidence="2 3">
    <name type="scientific">Taxus chinensis</name>
    <name type="common">Chinese yew</name>
    <name type="synonym">Taxus wallichiana var. chinensis</name>
    <dbReference type="NCBI Taxonomy" id="29808"/>
    <lineage>
        <taxon>Eukaryota</taxon>
        <taxon>Viridiplantae</taxon>
        <taxon>Streptophyta</taxon>
        <taxon>Embryophyta</taxon>
        <taxon>Tracheophyta</taxon>
        <taxon>Spermatophyta</taxon>
        <taxon>Pinopsida</taxon>
        <taxon>Pinidae</taxon>
        <taxon>Conifers II</taxon>
        <taxon>Cupressales</taxon>
        <taxon>Taxaceae</taxon>
        <taxon>Taxus</taxon>
    </lineage>
</organism>